<keyword evidence="1" id="KW-1133">Transmembrane helix</keyword>
<dbReference type="Proteomes" id="UP000247932">
    <property type="component" value="Unassembled WGS sequence"/>
</dbReference>
<feature type="transmembrane region" description="Helical" evidence="1">
    <location>
        <begin position="44"/>
        <end position="65"/>
    </location>
</feature>
<protein>
    <submittedName>
        <fullName evidence="2">Holin</fullName>
    </submittedName>
</protein>
<evidence type="ECO:0000313" key="3">
    <source>
        <dbReference type="Proteomes" id="UP000247932"/>
    </source>
</evidence>
<dbReference type="OrthoDB" id="6487448at2"/>
<keyword evidence="1" id="KW-0472">Membrane</keyword>
<proteinExistence type="predicted"/>
<sequence>MPIKDPNNVNWTVVVYLFIITSLGSLASYSYHVINGGKFRVGTLIGQICVSTFAGSLVVLAASYFNWDFELAGGIAGLAGWSGATLIKALEERLIKKAKGDN</sequence>
<organism evidence="2 3">
    <name type="scientific">Gilliamella apicola</name>
    <dbReference type="NCBI Taxonomy" id="1196095"/>
    <lineage>
        <taxon>Bacteria</taxon>
        <taxon>Pseudomonadati</taxon>
        <taxon>Pseudomonadota</taxon>
        <taxon>Gammaproteobacteria</taxon>
        <taxon>Orbales</taxon>
        <taxon>Orbaceae</taxon>
        <taxon>Gilliamella</taxon>
    </lineage>
</organism>
<evidence type="ECO:0000313" key="2">
    <source>
        <dbReference type="EMBL" id="PXZ06319.1"/>
    </source>
</evidence>
<reference evidence="2 3" key="1">
    <citation type="submission" date="2018-05" db="EMBL/GenBank/DDBJ databases">
        <title>Reference genomes for bee gut microbiota database.</title>
        <authorList>
            <person name="Ellegaard K.M."/>
        </authorList>
    </citation>
    <scope>NUCLEOTIDE SEQUENCE [LARGE SCALE GENOMIC DNA]</scope>
    <source>
        <strain evidence="2 3">ESL0182</strain>
    </source>
</reference>
<dbReference type="InterPro" id="IPR032126">
    <property type="entry name" value="LydA_holin"/>
</dbReference>
<evidence type="ECO:0000256" key="1">
    <source>
        <dbReference type="SAM" id="Phobius"/>
    </source>
</evidence>
<keyword evidence="1" id="KW-0812">Transmembrane</keyword>
<name>A0A2V4E394_9GAMM</name>
<keyword evidence="3" id="KW-1185">Reference proteome</keyword>
<comment type="caution">
    <text evidence="2">The sequence shown here is derived from an EMBL/GenBank/DDBJ whole genome shotgun (WGS) entry which is preliminary data.</text>
</comment>
<dbReference type="AlphaFoldDB" id="A0A2V4E394"/>
<dbReference type="Pfam" id="PF16083">
    <property type="entry name" value="Phage_holin_3_3"/>
    <property type="match status" value="1"/>
</dbReference>
<dbReference type="EMBL" id="QGLR01000012">
    <property type="protein sequence ID" value="PXZ06319.1"/>
    <property type="molecule type" value="Genomic_DNA"/>
</dbReference>
<accession>A0A2V4E394</accession>
<feature type="transmembrane region" description="Helical" evidence="1">
    <location>
        <begin position="12"/>
        <end position="32"/>
    </location>
</feature>
<gene>
    <name evidence="2" type="ORF">DKK70_10095</name>
</gene>
<dbReference type="RefSeq" id="WP_110433885.1">
    <property type="nucleotide sequence ID" value="NZ_QGLR01000012.1"/>
</dbReference>